<dbReference type="Proteomes" id="UP001153269">
    <property type="component" value="Unassembled WGS sequence"/>
</dbReference>
<evidence type="ECO:0000313" key="3">
    <source>
        <dbReference type="Proteomes" id="UP001153269"/>
    </source>
</evidence>
<evidence type="ECO:0000256" key="1">
    <source>
        <dbReference type="SAM" id="MobiDB-lite"/>
    </source>
</evidence>
<proteinExistence type="predicted"/>
<gene>
    <name evidence="2" type="ORF">PLEPLA_LOCUS29800</name>
</gene>
<protein>
    <submittedName>
        <fullName evidence="2">Uncharacterized protein</fullName>
    </submittedName>
</protein>
<feature type="region of interest" description="Disordered" evidence="1">
    <location>
        <begin position="79"/>
        <end position="107"/>
    </location>
</feature>
<organism evidence="2 3">
    <name type="scientific">Pleuronectes platessa</name>
    <name type="common">European plaice</name>
    <dbReference type="NCBI Taxonomy" id="8262"/>
    <lineage>
        <taxon>Eukaryota</taxon>
        <taxon>Metazoa</taxon>
        <taxon>Chordata</taxon>
        <taxon>Craniata</taxon>
        <taxon>Vertebrata</taxon>
        <taxon>Euteleostomi</taxon>
        <taxon>Actinopterygii</taxon>
        <taxon>Neopterygii</taxon>
        <taxon>Teleostei</taxon>
        <taxon>Neoteleostei</taxon>
        <taxon>Acanthomorphata</taxon>
        <taxon>Carangaria</taxon>
        <taxon>Pleuronectiformes</taxon>
        <taxon>Pleuronectoidei</taxon>
        <taxon>Pleuronectidae</taxon>
        <taxon>Pleuronectes</taxon>
    </lineage>
</organism>
<dbReference type="EMBL" id="CADEAL010002779">
    <property type="protein sequence ID" value="CAB1442097.1"/>
    <property type="molecule type" value="Genomic_DNA"/>
</dbReference>
<sequence length="107" mass="11731">MKGPGAGGVERPPPSAPSSLIRCLWPLIDGKEQCIVVDLPNKHRVWGGVLSVGGCEVRSRHLHTPESCESLRIVRRTAARTGEEGKRARAEKRVNTPVVRAQQRVPH</sequence>
<comment type="caution">
    <text evidence="2">The sequence shown here is derived from an EMBL/GenBank/DDBJ whole genome shotgun (WGS) entry which is preliminary data.</text>
</comment>
<dbReference type="AlphaFoldDB" id="A0A9N7YXW6"/>
<reference evidence="2" key="1">
    <citation type="submission" date="2020-03" db="EMBL/GenBank/DDBJ databases">
        <authorList>
            <person name="Weist P."/>
        </authorList>
    </citation>
    <scope>NUCLEOTIDE SEQUENCE</scope>
</reference>
<evidence type="ECO:0000313" key="2">
    <source>
        <dbReference type="EMBL" id="CAB1442097.1"/>
    </source>
</evidence>
<keyword evidence="3" id="KW-1185">Reference proteome</keyword>
<accession>A0A9N7YXW6</accession>
<name>A0A9N7YXW6_PLEPL</name>
<feature type="compositionally biased region" description="Basic and acidic residues" evidence="1">
    <location>
        <begin position="81"/>
        <end position="94"/>
    </location>
</feature>